<feature type="domain" description="Sensor protein KdpD transmembrane" evidence="14">
    <location>
        <begin position="406"/>
        <end position="509"/>
    </location>
</feature>
<reference evidence="15" key="1">
    <citation type="submission" date="2022-12" db="EMBL/GenBank/DDBJ databases">
        <title>Isolation and characterisation of novel Methanocorpusculum spp. from native Australian herbivores indicates the genus is ancestrally host-associated.</title>
        <authorList>
            <person name="Volmer J.G."/>
            <person name="Soo R.M."/>
            <person name="Evans P.N."/>
            <person name="Hoedt E.C."/>
            <person name="Astorga Alsina A.L."/>
            <person name="Woodcroft B.J."/>
            <person name="Tyson G.W."/>
            <person name="Hugenholtz P."/>
            <person name="Morrison M."/>
        </authorList>
    </citation>
    <scope>NUCLEOTIDE SEQUENCE</scope>
    <source>
        <strain evidence="15">CW153</strain>
    </source>
</reference>
<evidence type="ECO:0000256" key="7">
    <source>
        <dbReference type="ARBA" id="ARBA00022840"/>
    </source>
</evidence>
<dbReference type="InterPro" id="IPR025201">
    <property type="entry name" value="KdpD_TM"/>
</dbReference>
<dbReference type="PANTHER" id="PTHR45569:SF1">
    <property type="entry name" value="SENSOR PROTEIN KDPD"/>
    <property type="match status" value="1"/>
</dbReference>
<evidence type="ECO:0000256" key="11">
    <source>
        <dbReference type="SAM" id="Phobius"/>
    </source>
</evidence>
<keyword evidence="3" id="KW-0808">Transferase</keyword>
<dbReference type="Gene3D" id="1.20.120.620">
    <property type="entry name" value="Backbone structure of the membrane domain of e. Coli histidine kinase receptor kdpd"/>
    <property type="match status" value="1"/>
</dbReference>
<dbReference type="Pfam" id="PF02702">
    <property type="entry name" value="KdpD"/>
    <property type="match status" value="1"/>
</dbReference>
<dbReference type="CDD" id="cd01987">
    <property type="entry name" value="USP_KdpD-like"/>
    <property type="match status" value="1"/>
</dbReference>
<evidence type="ECO:0000259" key="12">
    <source>
        <dbReference type="Pfam" id="PF00582"/>
    </source>
</evidence>
<dbReference type="Pfam" id="PF13493">
    <property type="entry name" value="DUF4118"/>
    <property type="match status" value="1"/>
</dbReference>
<evidence type="ECO:0000313" key="15">
    <source>
        <dbReference type="EMBL" id="MCZ0861717.1"/>
    </source>
</evidence>
<dbReference type="EMBL" id="JAPTGC010000001">
    <property type="protein sequence ID" value="MCZ0861717.1"/>
    <property type="molecule type" value="Genomic_DNA"/>
</dbReference>
<keyword evidence="9" id="KW-0902">Two-component regulatory system</keyword>
<keyword evidence="16" id="KW-1185">Reference proteome</keyword>
<comment type="caution">
    <text evidence="15">The sequence shown here is derived from an EMBL/GenBank/DDBJ whole genome shotgun (WGS) entry which is preliminary data.</text>
</comment>
<accession>A0ABT4IKD2</accession>
<dbReference type="SUPFAM" id="SSF52402">
    <property type="entry name" value="Adenine nucleotide alpha hydrolases-like"/>
    <property type="match status" value="1"/>
</dbReference>
<dbReference type="SUPFAM" id="SSF55781">
    <property type="entry name" value="GAF domain-like"/>
    <property type="match status" value="1"/>
</dbReference>
<keyword evidence="10 11" id="KW-0472">Membrane</keyword>
<sequence>MTDETRPDPDTLLSHVQKAEEKKGAGRLKIFLGYAAGVGKTYEMLKAAHQLLSEGVDVRIGYVEAHKRPETQKLIAGIPQIPLKKIEYRTTLLYEPDLDAILADKPQVVLIDELAHTNAPGSRHTKRYMDVEEILTYGIDVYTTLNIQHLDSLRDVVAQITHIQVHETVPDRVIDEADEIKLVDLPPAELIQRLHDGKVYVPEMAEQAVRKFFSEGNLHALREISLRKVAKQVDGQMVAYMQTRSIPGPWPATERLLISIGPSPFSERLVRTARRQADRMNVDWTVLYVETPKTRALPKEDKERIWKSMKLAESLGAKADTVFAFSVPDAIISYAKKHNVTRIILGKTLRPRWKELLFGSIVDDIIHKSGDIDVYIVSQNEEYEKHVPKSRESLRPEMTAAGIAESILLVAAAVLVGEFAKAYISESALILLFFAVVILSAIRRGLLTAVLSAVLSILVFDFFLVQPYYTFHVFDPSGMVLICGMLAIGIVLSRLIARSREDAAAARSREHESAMLYRMSQKLAGTTMVSEVADVLTSSVRENFGWETIVLVPGGTGLVPIPVENGAVIDEKDLAVAFWAFMNIEVAGYDTDTLHSSSFRFVPIRTPERVLGVLGVRPTDVDGVISPDTGRILTAFADLAGLAMGRVFREADADV</sequence>
<evidence type="ECO:0000256" key="1">
    <source>
        <dbReference type="ARBA" id="ARBA00004141"/>
    </source>
</evidence>
<dbReference type="InterPro" id="IPR038318">
    <property type="entry name" value="KdpD_sf"/>
</dbReference>
<keyword evidence="4 11" id="KW-0812">Transmembrane</keyword>
<dbReference type="Proteomes" id="UP001141336">
    <property type="component" value="Unassembled WGS sequence"/>
</dbReference>
<evidence type="ECO:0000256" key="10">
    <source>
        <dbReference type="ARBA" id="ARBA00023136"/>
    </source>
</evidence>
<keyword evidence="7" id="KW-0067">ATP-binding</keyword>
<evidence type="ECO:0000256" key="8">
    <source>
        <dbReference type="ARBA" id="ARBA00022989"/>
    </source>
</evidence>
<dbReference type="PANTHER" id="PTHR45569">
    <property type="entry name" value="SENSOR PROTEIN KDPD"/>
    <property type="match status" value="1"/>
</dbReference>
<evidence type="ECO:0000313" key="16">
    <source>
        <dbReference type="Proteomes" id="UP001141336"/>
    </source>
</evidence>
<dbReference type="InterPro" id="IPR003852">
    <property type="entry name" value="Sig_transdc_His_kinase_KdpD_N"/>
</dbReference>
<comment type="subcellular location">
    <subcellularLocation>
        <location evidence="1">Membrane</location>
        <topology evidence="1">Multi-pass membrane protein</topology>
    </subcellularLocation>
</comment>
<keyword evidence="2" id="KW-0597">Phosphoprotein</keyword>
<dbReference type="InterPro" id="IPR006016">
    <property type="entry name" value="UspA"/>
</dbReference>
<evidence type="ECO:0000256" key="3">
    <source>
        <dbReference type="ARBA" id="ARBA00022679"/>
    </source>
</evidence>
<feature type="transmembrane region" description="Helical" evidence="11">
    <location>
        <begin position="422"/>
        <end position="439"/>
    </location>
</feature>
<dbReference type="Pfam" id="PF00582">
    <property type="entry name" value="Usp"/>
    <property type="match status" value="1"/>
</dbReference>
<evidence type="ECO:0000256" key="5">
    <source>
        <dbReference type="ARBA" id="ARBA00022741"/>
    </source>
</evidence>
<organism evidence="15 16">
    <name type="scientific">Methanocorpusculum vombati</name>
    <dbReference type="NCBI Taxonomy" id="3002864"/>
    <lineage>
        <taxon>Archaea</taxon>
        <taxon>Methanobacteriati</taxon>
        <taxon>Methanobacteriota</taxon>
        <taxon>Stenosarchaea group</taxon>
        <taxon>Methanomicrobia</taxon>
        <taxon>Methanomicrobiales</taxon>
        <taxon>Methanocorpusculaceae</taxon>
        <taxon>Methanocorpusculum</taxon>
    </lineage>
</organism>
<name>A0ABT4IKD2_9EURY</name>
<evidence type="ECO:0000256" key="6">
    <source>
        <dbReference type="ARBA" id="ARBA00022777"/>
    </source>
</evidence>
<dbReference type="Gene3D" id="3.30.450.40">
    <property type="match status" value="1"/>
</dbReference>
<dbReference type="RefSeq" id="WP_268921897.1">
    <property type="nucleotide sequence ID" value="NZ_JAPTGC010000001.1"/>
</dbReference>
<dbReference type="Gene3D" id="3.40.50.620">
    <property type="entry name" value="HUPs"/>
    <property type="match status" value="1"/>
</dbReference>
<feature type="transmembrane region" description="Helical" evidence="11">
    <location>
        <begin position="446"/>
        <end position="465"/>
    </location>
</feature>
<proteinExistence type="predicted"/>
<feature type="domain" description="Signal transduction histidine kinase osmosensitive K+ channel sensor N-terminal" evidence="13">
    <location>
        <begin position="26"/>
        <end position="233"/>
    </location>
</feature>
<dbReference type="InterPro" id="IPR029016">
    <property type="entry name" value="GAF-like_dom_sf"/>
</dbReference>
<evidence type="ECO:0000256" key="2">
    <source>
        <dbReference type="ARBA" id="ARBA00022553"/>
    </source>
</evidence>
<dbReference type="Gene3D" id="3.40.50.300">
    <property type="entry name" value="P-loop containing nucleotide triphosphate hydrolases"/>
    <property type="match status" value="1"/>
</dbReference>
<evidence type="ECO:0000259" key="13">
    <source>
        <dbReference type="Pfam" id="PF02702"/>
    </source>
</evidence>
<feature type="transmembrane region" description="Helical" evidence="11">
    <location>
        <begin position="477"/>
        <end position="497"/>
    </location>
</feature>
<keyword evidence="5" id="KW-0547">Nucleotide-binding</keyword>
<dbReference type="InterPro" id="IPR027417">
    <property type="entry name" value="P-loop_NTPase"/>
</dbReference>
<feature type="domain" description="UspA" evidence="12">
    <location>
        <begin position="255"/>
        <end position="376"/>
    </location>
</feature>
<gene>
    <name evidence="15" type="ORF">O0S09_00415</name>
</gene>
<dbReference type="InterPro" id="IPR052023">
    <property type="entry name" value="Histidine_kinase_KdpD"/>
</dbReference>
<dbReference type="InterPro" id="IPR014729">
    <property type="entry name" value="Rossmann-like_a/b/a_fold"/>
</dbReference>
<evidence type="ECO:0000259" key="14">
    <source>
        <dbReference type="Pfam" id="PF13493"/>
    </source>
</evidence>
<keyword evidence="6" id="KW-0418">Kinase</keyword>
<evidence type="ECO:0000256" key="9">
    <source>
        <dbReference type="ARBA" id="ARBA00023012"/>
    </source>
</evidence>
<keyword evidence="8 11" id="KW-1133">Transmembrane helix</keyword>
<protein>
    <submittedName>
        <fullName evidence="15">DUF4118 domain-containing protein</fullName>
    </submittedName>
</protein>
<evidence type="ECO:0000256" key="4">
    <source>
        <dbReference type="ARBA" id="ARBA00022692"/>
    </source>
</evidence>